<evidence type="ECO:0000313" key="2">
    <source>
        <dbReference type="EMBL" id="QQL51020.1"/>
    </source>
</evidence>
<dbReference type="KEGG" id="mgik:GO620_006100"/>
<sequence>MPRRIAVMDLGTNTFHLLIAEKDGAHFKTRCHLENSTRLGEDGMPDGYIKASAFERGVAALVNFKKAIDKFGVTDIKAIGTSALRSAKNGTDFIQQVKSETGIEIVSVDGETEAGYIYQGVRSTGILPSDISLILDIGGGSIEFIICDNQSIFWKRSYEIGAARLMKQFHHSDPISADEIADLERYLDEVLPDMYAATTEHNVTNLVGSSGAFETFAELIESQKGNDFDMATIKACRFDQNELMRQLADLICSTHPERAANKHIPHVRTDMIVVSSVVTRYLIQKLNIRSTAMSVYSLKEGVLAEMLR</sequence>
<feature type="domain" description="Ppx/GppA phosphatase N-terminal" evidence="1">
    <location>
        <begin position="18"/>
        <end position="307"/>
    </location>
</feature>
<protein>
    <submittedName>
        <fullName evidence="2">Exopolyphosphatase</fullName>
    </submittedName>
</protein>
<dbReference type="Gene3D" id="3.30.420.150">
    <property type="entry name" value="Exopolyphosphatase. Domain 2"/>
    <property type="match status" value="1"/>
</dbReference>
<gene>
    <name evidence="2" type="ORF">GO620_006100</name>
</gene>
<dbReference type="RefSeq" id="WP_157523595.1">
    <property type="nucleotide sequence ID" value="NZ_CP066775.1"/>
</dbReference>
<dbReference type="PANTHER" id="PTHR30005">
    <property type="entry name" value="EXOPOLYPHOSPHATASE"/>
    <property type="match status" value="1"/>
</dbReference>
<accession>A0A6I4HXC9</accession>
<dbReference type="SUPFAM" id="SSF53067">
    <property type="entry name" value="Actin-like ATPase domain"/>
    <property type="match status" value="2"/>
</dbReference>
<proteinExistence type="predicted"/>
<evidence type="ECO:0000259" key="1">
    <source>
        <dbReference type="Pfam" id="PF02541"/>
    </source>
</evidence>
<dbReference type="AlphaFoldDB" id="A0A6I4HXC9"/>
<dbReference type="Gene3D" id="3.30.420.40">
    <property type="match status" value="1"/>
</dbReference>
<dbReference type="InterPro" id="IPR043129">
    <property type="entry name" value="ATPase_NBD"/>
</dbReference>
<reference evidence="2 3" key="1">
    <citation type="submission" date="2020-12" db="EMBL/GenBank/DDBJ databases">
        <title>HMF7856_wgs.fasta genome submission.</title>
        <authorList>
            <person name="Kang H."/>
            <person name="Kim H."/>
            <person name="Joh K."/>
        </authorList>
    </citation>
    <scope>NUCLEOTIDE SEQUENCE [LARGE SCALE GENOMIC DNA]</scope>
    <source>
        <strain evidence="2 3">HMF7856</strain>
    </source>
</reference>
<dbReference type="Proteomes" id="UP000429232">
    <property type="component" value="Chromosome"/>
</dbReference>
<dbReference type="PANTHER" id="PTHR30005:SF0">
    <property type="entry name" value="RETROGRADE REGULATION PROTEIN 2"/>
    <property type="match status" value="1"/>
</dbReference>
<dbReference type="GO" id="GO:0016462">
    <property type="term" value="F:pyrophosphatase activity"/>
    <property type="evidence" value="ECO:0007669"/>
    <property type="project" value="TreeGrafter"/>
</dbReference>
<organism evidence="2 3">
    <name type="scientific">Mucilaginibacter ginkgonis</name>
    <dbReference type="NCBI Taxonomy" id="2682091"/>
    <lineage>
        <taxon>Bacteria</taxon>
        <taxon>Pseudomonadati</taxon>
        <taxon>Bacteroidota</taxon>
        <taxon>Sphingobacteriia</taxon>
        <taxon>Sphingobacteriales</taxon>
        <taxon>Sphingobacteriaceae</taxon>
        <taxon>Mucilaginibacter</taxon>
    </lineage>
</organism>
<dbReference type="InterPro" id="IPR050273">
    <property type="entry name" value="GppA/Ppx_hydrolase"/>
</dbReference>
<dbReference type="InterPro" id="IPR003695">
    <property type="entry name" value="Ppx_GppA_N"/>
</dbReference>
<keyword evidence="3" id="KW-1185">Reference proteome</keyword>
<evidence type="ECO:0000313" key="3">
    <source>
        <dbReference type="Proteomes" id="UP000429232"/>
    </source>
</evidence>
<dbReference type="Pfam" id="PF02541">
    <property type="entry name" value="Ppx-GppA"/>
    <property type="match status" value="1"/>
</dbReference>
<name>A0A6I4HXC9_9SPHI</name>
<dbReference type="CDD" id="cd24055">
    <property type="entry name" value="ASKHA_NBD_ChPPX-like"/>
    <property type="match status" value="1"/>
</dbReference>
<dbReference type="EMBL" id="CP066775">
    <property type="protein sequence ID" value="QQL51020.1"/>
    <property type="molecule type" value="Genomic_DNA"/>
</dbReference>